<accession>A0A9D1DTC7</accession>
<keyword evidence="1" id="KW-1133">Transmembrane helix</keyword>
<evidence type="ECO:0000256" key="1">
    <source>
        <dbReference type="SAM" id="Phobius"/>
    </source>
</evidence>
<dbReference type="AlphaFoldDB" id="A0A9D1DTC7"/>
<reference evidence="4" key="2">
    <citation type="journal article" date="2021" name="PeerJ">
        <title>Extensive microbial diversity within the chicken gut microbiome revealed by metagenomics and culture.</title>
        <authorList>
            <person name="Gilroy R."/>
            <person name="Ravi A."/>
            <person name="Getino M."/>
            <person name="Pursley I."/>
            <person name="Horton D.L."/>
            <person name="Alikhan N.F."/>
            <person name="Baker D."/>
            <person name="Gharbi K."/>
            <person name="Hall N."/>
            <person name="Watson M."/>
            <person name="Adriaenssens E.M."/>
            <person name="Foster-Nyarko E."/>
            <person name="Jarju S."/>
            <person name="Secka A."/>
            <person name="Antonio M."/>
            <person name="Oren A."/>
            <person name="Chaudhuri R.R."/>
            <person name="La Ragione R."/>
            <person name="Hildebrand F."/>
            <person name="Pallen M.J."/>
        </authorList>
    </citation>
    <scope>NUCLEOTIDE SEQUENCE</scope>
    <source>
        <strain evidence="4">CHK184-20233</strain>
    </source>
</reference>
<feature type="domain" description="DUF6273" evidence="3">
    <location>
        <begin position="243"/>
        <end position="345"/>
    </location>
</feature>
<reference evidence="4" key="1">
    <citation type="submission" date="2020-10" db="EMBL/GenBank/DDBJ databases">
        <authorList>
            <person name="Gilroy R."/>
        </authorList>
    </citation>
    <scope>NUCLEOTIDE SEQUENCE</scope>
    <source>
        <strain evidence="4">CHK184-20233</strain>
    </source>
</reference>
<proteinExistence type="predicted"/>
<protein>
    <submittedName>
        <fullName evidence="4">DUF5011 domain-containing protein</fullName>
    </submittedName>
</protein>
<organism evidence="4 5">
    <name type="scientific">Candidatus Onthousia excrementipullorum</name>
    <dbReference type="NCBI Taxonomy" id="2840884"/>
    <lineage>
        <taxon>Bacteria</taxon>
        <taxon>Bacillati</taxon>
        <taxon>Bacillota</taxon>
        <taxon>Bacilli</taxon>
        <taxon>Candidatus Onthousia</taxon>
    </lineage>
</organism>
<keyword evidence="1" id="KW-0812">Transmembrane</keyword>
<gene>
    <name evidence="4" type="ORF">IAB38_00475</name>
</gene>
<evidence type="ECO:0000313" key="4">
    <source>
        <dbReference type="EMBL" id="HIR58504.1"/>
    </source>
</evidence>
<sequence length="605" mass="68100">MTKQKIIKIVGVVLVVVIIILLIWFIFLYPRKVFRDNEKVFNEAGLRYYQINNSYLPKDEGRVISVSLDTLIKQDYLDGLYAPYSNKLCDLKESNVKAIKKDGKYQYYTYLKCGKYESDVDHEGPVIKLNGDTNVTISRGEEYTDPGVKSVIDDTDGKMDISKVSVKGKVDTSSVGTYEITYSASDSLNNKSTTTRIVKVEERLSSIVNDNTESGYYVGNASDNYVLFNHMLFRIVRVNDDNSVVIVSNDALANVDYSTNGKFEDSALDSWLNDYFYELLEPRYQKLIKASTWCDDVVSSDNINTTECSSETAKRNVGILSIQDYNRSYSGRGSYLDKDNLTWYANFDSEKKPWAMTGSAIYPNGFSTSDGKNLLNVVPAVTLKASTTVLEGDGSYTDPYILINDESGKKSSLLNKREIGEYISYSGYLFRISDIIDDGTTEVIMTSVLENDNNEIEIGYQNSQKTKVYNPNQEGNIGYQIKNNMTSYIDTSLFTSKKITVPIYNNKVTYKGKHDEKKYNLLITIPSTFDIFSAKGALSRDGGYWLIESSKNEDIKTVVRSLGTVTYSNVYEGITAGVKVKAYLNKNVYITNGDGTESNPYRIDD</sequence>
<dbReference type="EMBL" id="DVHC01000006">
    <property type="protein sequence ID" value="HIR58504.1"/>
    <property type="molecule type" value="Genomic_DNA"/>
</dbReference>
<feature type="domain" description="Pesticidal crystal protein Cry22Aa Ig-like" evidence="2">
    <location>
        <begin position="127"/>
        <end position="200"/>
    </location>
</feature>
<dbReference type="Gene3D" id="2.60.40.10">
    <property type="entry name" value="Immunoglobulins"/>
    <property type="match status" value="1"/>
</dbReference>
<dbReference type="InterPro" id="IPR013783">
    <property type="entry name" value="Ig-like_fold"/>
</dbReference>
<dbReference type="Proteomes" id="UP000824232">
    <property type="component" value="Unassembled WGS sequence"/>
</dbReference>
<evidence type="ECO:0000259" key="2">
    <source>
        <dbReference type="Pfam" id="PF16403"/>
    </source>
</evidence>
<evidence type="ECO:0000313" key="5">
    <source>
        <dbReference type="Proteomes" id="UP000824232"/>
    </source>
</evidence>
<dbReference type="Pfam" id="PF16403">
    <property type="entry name" value="Bact_surface_Ig-like"/>
    <property type="match status" value="1"/>
</dbReference>
<dbReference type="InterPro" id="IPR032179">
    <property type="entry name" value="Cry22Aa_Ig-like"/>
</dbReference>
<comment type="caution">
    <text evidence="4">The sequence shown here is derived from an EMBL/GenBank/DDBJ whole genome shotgun (WGS) entry which is preliminary data.</text>
</comment>
<dbReference type="InterPro" id="IPR046240">
    <property type="entry name" value="DUF6273"/>
</dbReference>
<keyword evidence="1" id="KW-0472">Membrane</keyword>
<evidence type="ECO:0000259" key="3">
    <source>
        <dbReference type="Pfam" id="PF19789"/>
    </source>
</evidence>
<feature type="transmembrane region" description="Helical" evidence="1">
    <location>
        <begin position="6"/>
        <end position="29"/>
    </location>
</feature>
<dbReference type="Pfam" id="PF19789">
    <property type="entry name" value="DUF6273"/>
    <property type="match status" value="1"/>
</dbReference>
<name>A0A9D1DTC7_9FIRM</name>